<dbReference type="PROSITE" id="PS51257">
    <property type="entry name" value="PROKAR_LIPOPROTEIN"/>
    <property type="match status" value="1"/>
</dbReference>
<evidence type="ECO:0000313" key="3">
    <source>
        <dbReference type="Proteomes" id="UP000552836"/>
    </source>
</evidence>
<dbReference type="Proteomes" id="UP000648663">
    <property type="component" value="Unassembled WGS sequence"/>
</dbReference>
<dbReference type="AlphaFoldDB" id="A0A846LRZ9"/>
<comment type="caution">
    <text evidence="2">The sequence shown here is derived from an EMBL/GenBank/DDBJ whole genome shotgun (WGS) entry which is preliminary data.</text>
</comment>
<reference evidence="4" key="2">
    <citation type="journal article" date="2019" name="Int. J. Syst. Evol. Microbiol.">
        <title>The Global Catalogue of Microorganisms (GCM) 10K type strain sequencing project: providing services to taxonomists for standard genome sequencing and annotation.</title>
        <authorList>
            <consortium name="The Broad Institute Genomics Platform"/>
            <consortium name="The Broad Institute Genome Sequencing Center for Infectious Disease"/>
            <person name="Wu L."/>
            <person name="Ma J."/>
        </authorList>
    </citation>
    <scope>NUCLEOTIDE SEQUENCE [LARGE SCALE GENOMIC DNA]</scope>
    <source>
        <strain evidence="4">CGMCC 4.5581</strain>
    </source>
</reference>
<organism evidence="2 3">
    <name type="scientific">Modestobacter marinus</name>
    <dbReference type="NCBI Taxonomy" id="477641"/>
    <lineage>
        <taxon>Bacteria</taxon>
        <taxon>Bacillati</taxon>
        <taxon>Actinomycetota</taxon>
        <taxon>Actinomycetes</taxon>
        <taxon>Geodermatophilales</taxon>
        <taxon>Geodermatophilaceae</taxon>
        <taxon>Modestobacter</taxon>
    </lineage>
</organism>
<dbReference type="EMBL" id="BMMI01000017">
    <property type="protein sequence ID" value="GGL85626.1"/>
    <property type="molecule type" value="Genomic_DNA"/>
</dbReference>
<name>A0A846LRZ9_9ACTN</name>
<keyword evidence="4" id="KW-1185">Reference proteome</keyword>
<dbReference type="Proteomes" id="UP000552836">
    <property type="component" value="Unassembled WGS sequence"/>
</dbReference>
<evidence type="ECO:0000313" key="2">
    <source>
        <dbReference type="EMBL" id="NIH70261.1"/>
    </source>
</evidence>
<dbReference type="RefSeq" id="WP_166757809.1">
    <property type="nucleotide sequence ID" value="NZ_BAABJU010000052.1"/>
</dbReference>
<protein>
    <recommendedName>
        <fullName evidence="5">DUF732 domain-containing protein</fullName>
    </recommendedName>
</protein>
<dbReference type="EMBL" id="JAAMPA010000006">
    <property type="protein sequence ID" value="NIH70261.1"/>
    <property type="molecule type" value="Genomic_DNA"/>
</dbReference>
<reference evidence="1" key="1">
    <citation type="journal article" date="2014" name="Int. J. Syst. Evol. Microbiol.">
        <title>Complete genome of a new Firmicutes species belonging to the dominant human colonic microbiota ('Ruminococcus bicirculans') reveals two chromosomes and a selective capacity to utilize plant glucans.</title>
        <authorList>
            <consortium name="NISC Comparative Sequencing Program"/>
            <person name="Wegmann U."/>
            <person name="Louis P."/>
            <person name="Goesmann A."/>
            <person name="Henrissat B."/>
            <person name="Duncan S.H."/>
            <person name="Flint H.J."/>
        </authorList>
    </citation>
    <scope>NUCLEOTIDE SEQUENCE</scope>
    <source>
        <strain evidence="1">CGMCC 4.5581</strain>
    </source>
</reference>
<reference evidence="2 3" key="3">
    <citation type="submission" date="2020-02" db="EMBL/GenBank/DDBJ databases">
        <title>Sequencing the genomes of 1000 actinobacteria strains.</title>
        <authorList>
            <person name="Klenk H.-P."/>
        </authorList>
    </citation>
    <scope>NUCLEOTIDE SEQUENCE [LARGE SCALE GENOMIC DNA]</scope>
    <source>
        <strain evidence="2 3">DSM 45201</strain>
    </source>
</reference>
<proteinExistence type="predicted"/>
<evidence type="ECO:0008006" key="5">
    <source>
        <dbReference type="Google" id="ProtNLM"/>
    </source>
</evidence>
<reference evidence="1" key="4">
    <citation type="submission" date="2024-05" db="EMBL/GenBank/DDBJ databases">
        <authorList>
            <person name="Sun Q."/>
            <person name="Zhou Y."/>
        </authorList>
    </citation>
    <scope>NUCLEOTIDE SEQUENCE</scope>
    <source>
        <strain evidence="1">CGMCC 4.5581</strain>
    </source>
</reference>
<evidence type="ECO:0000313" key="1">
    <source>
        <dbReference type="EMBL" id="GGL85626.1"/>
    </source>
</evidence>
<gene>
    <name evidence="2" type="ORF">FB380_004772</name>
    <name evidence="1" type="ORF">GCM10011589_47550</name>
</gene>
<sequence length="117" mass="12548">MNCEVLKGGGPAMLRLQAAAMAVGAIAALSGCTSTPDPRSSNEAERADALMQSLEDLGYKPTREAATRNARTFCTQIDSGIRTRDEVVDFWSTTGDIDGDVWMDAAALYACPQHYTE</sequence>
<evidence type="ECO:0000313" key="4">
    <source>
        <dbReference type="Proteomes" id="UP000648663"/>
    </source>
</evidence>
<accession>A0A846LRZ9</accession>